<dbReference type="InterPro" id="IPR013154">
    <property type="entry name" value="ADH-like_N"/>
</dbReference>
<dbReference type="NCBIfam" id="TIGR02824">
    <property type="entry name" value="quinone_pig3"/>
    <property type="match status" value="1"/>
</dbReference>
<dbReference type="InterPro" id="IPR020843">
    <property type="entry name" value="ER"/>
</dbReference>
<dbReference type="SMART" id="SM00829">
    <property type="entry name" value="PKS_ER"/>
    <property type="match status" value="1"/>
</dbReference>
<proteinExistence type="predicted"/>
<dbReference type="GO" id="GO:0016651">
    <property type="term" value="F:oxidoreductase activity, acting on NAD(P)H"/>
    <property type="evidence" value="ECO:0007669"/>
    <property type="project" value="TreeGrafter"/>
</dbReference>
<dbReference type="Gene3D" id="3.90.180.10">
    <property type="entry name" value="Medium-chain alcohol dehydrogenases, catalytic domain"/>
    <property type="match status" value="1"/>
</dbReference>
<organism evidence="4 5">
    <name type="scientific">Aerococcus kribbianus</name>
    <dbReference type="NCBI Taxonomy" id="2999064"/>
    <lineage>
        <taxon>Bacteria</taxon>
        <taxon>Bacillati</taxon>
        <taxon>Bacillota</taxon>
        <taxon>Bacilli</taxon>
        <taxon>Lactobacillales</taxon>
        <taxon>Aerococcaceae</taxon>
        <taxon>Aerococcus</taxon>
    </lineage>
</organism>
<dbReference type="CDD" id="cd05276">
    <property type="entry name" value="p53_inducible_oxidoreductase"/>
    <property type="match status" value="1"/>
</dbReference>
<dbReference type="PANTHER" id="PTHR48106:SF18">
    <property type="entry name" value="QUINONE OXIDOREDUCTASE PIG3"/>
    <property type="match status" value="1"/>
</dbReference>
<accession>A0A9X3FPG6</accession>
<gene>
    <name evidence="4" type="ORF">OW157_07170</name>
</gene>
<dbReference type="Gene3D" id="3.40.50.720">
    <property type="entry name" value="NAD(P)-binding Rossmann-like Domain"/>
    <property type="match status" value="1"/>
</dbReference>
<dbReference type="PANTHER" id="PTHR48106">
    <property type="entry name" value="QUINONE OXIDOREDUCTASE PIG3-RELATED"/>
    <property type="match status" value="1"/>
</dbReference>
<evidence type="ECO:0000256" key="1">
    <source>
        <dbReference type="ARBA" id="ARBA00022857"/>
    </source>
</evidence>
<dbReference type="Pfam" id="PF08240">
    <property type="entry name" value="ADH_N"/>
    <property type="match status" value="1"/>
</dbReference>
<feature type="domain" description="Enoyl reductase (ER)" evidence="3">
    <location>
        <begin position="10"/>
        <end position="320"/>
    </location>
</feature>
<keyword evidence="5" id="KW-1185">Reference proteome</keyword>
<reference evidence="4" key="1">
    <citation type="submission" date="2022-12" db="EMBL/GenBank/DDBJ databases">
        <title>Description and comparative metabolic analysis of Aerococcus sp. nov., isolated from the feces of a pig.</title>
        <authorList>
            <person name="Chang Y.-H."/>
        </authorList>
    </citation>
    <scope>NUCLEOTIDE SEQUENCE</scope>
    <source>
        <strain evidence="4">YH-aer222</strain>
    </source>
</reference>
<keyword evidence="2" id="KW-0560">Oxidoreductase</keyword>
<dbReference type="InterPro" id="IPR036291">
    <property type="entry name" value="NAD(P)-bd_dom_sf"/>
</dbReference>
<comment type="caution">
    <text evidence="4">The sequence shown here is derived from an EMBL/GenBank/DDBJ whole genome shotgun (WGS) entry which is preliminary data.</text>
</comment>
<protein>
    <submittedName>
        <fullName evidence="4">NAD(P)H-quinone oxidoreductase</fullName>
    </submittedName>
</protein>
<evidence type="ECO:0000313" key="4">
    <source>
        <dbReference type="EMBL" id="MCZ0726332.1"/>
    </source>
</evidence>
<evidence type="ECO:0000313" key="5">
    <source>
        <dbReference type="Proteomes" id="UP001146670"/>
    </source>
</evidence>
<keyword evidence="1" id="KW-0521">NADP</keyword>
<dbReference type="InterPro" id="IPR011032">
    <property type="entry name" value="GroES-like_sf"/>
</dbReference>
<dbReference type="InterPro" id="IPR014189">
    <property type="entry name" value="Quinone_OxRdtase_PIG3"/>
</dbReference>
<evidence type="ECO:0000256" key="2">
    <source>
        <dbReference type="ARBA" id="ARBA00023002"/>
    </source>
</evidence>
<dbReference type="AlphaFoldDB" id="A0A9X3FPG6"/>
<sequence>MQAIQVKEAGASDQLHLTEVDRPSIGDHDLLVRVKATGVNRLDTVHRQLGTGNFPALGVETAGVVAEAGVKSKFKPGSRVFGLTTTGSYSDYAIIPDDWAMEIPEDWTFIEAAAIPEVFLTAFQTLFTIGKLSTDECVLIHAGASGVGTAAIQLAKQVADAQVIVTAGSQEKLDFCRELGADYVINYKEADFAEEIEKITEGKGVNLVLDFIGASYWQKNIDSLGVDGRLVLIGTLGGVKVDQVNLRDIMGKRLQITGTLLSPRSYQYKANLVADFQARVGQLLAQKEIKPIIDKVFPLKDAKEAHDYMEASKNIGKLILTVDAN</sequence>
<evidence type="ECO:0000259" key="3">
    <source>
        <dbReference type="SMART" id="SM00829"/>
    </source>
</evidence>
<name>A0A9X3FPG6_9LACT</name>
<dbReference type="EMBL" id="JAPRFR010000004">
    <property type="protein sequence ID" value="MCZ0726332.1"/>
    <property type="molecule type" value="Genomic_DNA"/>
</dbReference>
<dbReference type="Pfam" id="PF00107">
    <property type="entry name" value="ADH_zinc_N"/>
    <property type="match status" value="1"/>
</dbReference>
<dbReference type="GO" id="GO:0070402">
    <property type="term" value="F:NADPH binding"/>
    <property type="evidence" value="ECO:0007669"/>
    <property type="project" value="TreeGrafter"/>
</dbReference>
<dbReference type="InterPro" id="IPR013149">
    <property type="entry name" value="ADH-like_C"/>
</dbReference>
<dbReference type="SUPFAM" id="SSF51735">
    <property type="entry name" value="NAD(P)-binding Rossmann-fold domains"/>
    <property type="match status" value="1"/>
</dbReference>
<dbReference type="SUPFAM" id="SSF50129">
    <property type="entry name" value="GroES-like"/>
    <property type="match status" value="1"/>
</dbReference>
<dbReference type="Proteomes" id="UP001146670">
    <property type="component" value="Unassembled WGS sequence"/>
</dbReference>
<dbReference type="RefSeq" id="WP_268752716.1">
    <property type="nucleotide sequence ID" value="NZ_JAPRFQ010000004.1"/>
</dbReference>